<sequence length="69" mass="7050">MVGTAVGVLDAVVVGTWVAIGATGTDNGAMGVAGLSRSPPLITPRSNKKASKPPPIPAKILRFFFFAAR</sequence>
<evidence type="ECO:0000313" key="1">
    <source>
        <dbReference type="EMBL" id="MBP2192811.1"/>
    </source>
</evidence>
<organism evidence="1 2">
    <name type="scientific">Nocardia goodfellowii</name>
    <dbReference type="NCBI Taxonomy" id="882446"/>
    <lineage>
        <taxon>Bacteria</taxon>
        <taxon>Bacillati</taxon>
        <taxon>Actinomycetota</taxon>
        <taxon>Actinomycetes</taxon>
        <taxon>Mycobacteriales</taxon>
        <taxon>Nocardiaceae</taxon>
        <taxon>Nocardia</taxon>
    </lineage>
</organism>
<comment type="caution">
    <text evidence="1">The sequence shown here is derived from an EMBL/GenBank/DDBJ whole genome shotgun (WGS) entry which is preliminary data.</text>
</comment>
<keyword evidence="2" id="KW-1185">Reference proteome</keyword>
<dbReference type="RefSeq" id="WP_209899755.1">
    <property type="nucleotide sequence ID" value="NZ_JAGGMR010000001.1"/>
</dbReference>
<gene>
    <name evidence="1" type="ORF">BJ987_005712</name>
</gene>
<dbReference type="EMBL" id="JAGGMR010000001">
    <property type="protein sequence ID" value="MBP2192811.1"/>
    <property type="molecule type" value="Genomic_DNA"/>
</dbReference>
<proteinExistence type="predicted"/>
<name>A0ABS4QM73_9NOCA</name>
<reference evidence="1 2" key="1">
    <citation type="submission" date="2021-03" db="EMBL/GenBank/DDBJ databases">
        <title>Sequencing the genomes of 1000 actinobacteria strains.</title>
        <authorList>
            <person name="Klenk H.-P."/>
        </authorList>
    </citation>
    <scope>NUCLEOTIDE SEQUENCE [LARGE SCALE GENOMIC DNA]</scope>
    <source>
        <strain evidence="1 2">DSM 45516</strain>
    </source>
</reference>
<protein>
    <submittedName>
        <fullName evidence="1">Uncharacterized protein</fullName>
    </submittedName>
</protein>
<evidence type="ECO:0000313" key="2">
    <source>
        <dbReference type="Proteomes" id="UP001519325"/>
    </source>
</evidence>
<dbReference type="Proteomes" id="UP001519325">
    <property type="component" value="Unassembled WGS sequence"/>
</dbReference>
<accession>A0ABS4QM73</accession>